<evidence type="ECO:0000256" key="6">
    <source>
        <dbReference type="PIRSR" id="PIRSR000197-1"/>
    </source>
</evidence>
<feature type="domain" description="Proline dehydrogenase" evidence="8">
    <location>
        <begin position="186"/>
        <end position="480"/>
    </location>
</feature>
<evidence type="ECO:0000259" key="9">
    <source>
        <dbReference type="Pfam" id="PF14850"/>
    </source>
</evidence>
<dbReference type="InterPro" id="IPR016162">
    <property type="entry name" value="Ald_DH_N"/>
</dbReference>
<evidence type="ECO:0000313" key="11">
    <source>
        <dbReference type="Proteomes" id="UP000319732"/>
    </source>
</evidence>
<dbReference type="InterPro" id="IPR016163">
    <property type="entry name" value="Ald_DH_C"/>
</dbReference>
<dbReference type="InterPro" id="IPR016161">
    <property type="entry name" value="Ald_DH/histidinol_DH"/>
</dbReference>
<evidence type="ECO:0000256" key="3">
    <source>
        <dbReference type="ARBA" id="ARBA00023027"/>
    </source>
</evidence>
<dbReference type="PANTHER" id="PTHR42862">
    <property type="entry name" value="DELTA-1-PYRROLINE-5-CARBOXYLATE DEHYDROGENASE 1, ISOFORM A-RELATED"/>
    <property type="match status" value="1"/>
</dbReference>
<dbReference type="GO" id="GO:0010133">
    <property type="term" value="P:L-proline catabolic process to L-glutamate"/>
    <property type="evidence" value="ECO:0007669"/>
    <property type="project" value="UniProtKB-UniRule"/>
</dbReference>
<dbReference type="EC" id="1.5.5.2" evidence="5"/>
<dbReference type="InterPro" id="IPR016160">
    <property type="entry name" value="Ald_DH_CS_CYS"/>
</dbReference>
<keyword evidence="5" id="KW-0678">Repressor</keyword>
<keyword evidence="5" id="KW-0274">FAD</keyword>
<dbReference type="Gene3D" id="3.20.20.220">
    <property type="match status" value="2"/>
</dbReference>
<dbReference type="Pfam" id="PF00171">
    <property type="entry name" value="Aldedh"/>
    <property type="match status" value="1"/>
</dbReference>
<keyword evidence="2 5" id="KW-0560">Oxidoreductase</keyword>
<dbReference type="InterPro" id="IPR024082">
    <property type="entry name" value="PRODH_PutA_dom_II"/>
</dbReference>
<dbReference type="NCBIfam" id="TIGR01238">
    <property type="entry name" value="D1pyr5carbox3"/>
    <property type="match status" value="1"/>
</dbReference>
<dbReference type="InterPro" id="IPR050485">
    <property type="entry name" value="Proline_metab_enzyme"/>
</dbReference>
<keyword evidence="5" id="KW-0805">Transcription regulation</keyword>
<dbReference type="GO" id="GO:0003677">
    <property type="term" value="F:DNA binding"/>
    <property type="evidence" value="ECO:0007669"/>
    <property type="project" value="UniProtKB-KW"/>
</dbReference>
<organism evidence="10 11">
    <name type="scientific">Exilibacterium tricleocarpae</name>
    <dbReference type="NCBI Taxonomy" id="2591008"/>
    <lineage>
        <taxon>Bacteria</taxon>
        <taxon>Pseudomonadati</taxon>
        <taxon>Pseudomonadota</taxon>
        <taxon>Gammaproteobacteria</taxon>
        <taxon>Cellvibrionales</taxon>
        <taxon>Cellvibrionaceae</taxon>
        <taxon>Exilibacterium</taxon>
    </lineage>
</organism>
<dbReference type="InterPro" id="IPR029041">
    <property type="entry name" value="FAD-linked_oxidoreductase-like"/>
</dbReference>
<dbReference type="InterPro" id="IPR002872">
    <property type="entry name" value="Proline_DH_dom"/>
</dbReference>
<keyword evidence="3 5" id="KW-0520">NAD</keyword>
<evidence type="ECO:0000256" key="5">
    <source>
        <dbReference type="PIRNR" id="PIRNR000197"/>
    </source>
</evidence>
<dbReference type="SUPFAM" id="SSF53720">
    <property type="entry name" value="ALDH-like"/>
    <property type="match status" value="2"/>
</dbReference>
<dbReference type="SUPFAM" id="SSF51730">
    <property type="entry name" value="FAD-linked oxidoreductase"/>
    <property type="match status" value="1"/>
</dbReference>
<comment type="similarity">
    <text evidence="5">In the C-terminal section; belongs to the aldehyde dehydrogenase family.</text>
</comment>
<sequence length="1261" mass="136318">MLFDVLNPLRKEIRCNSHMAEEQMVEQLLQNNPLQPAARERVESMALGLVEQCRTSPENQGLLDAFLQEYSLSTQEGVALMCLAEALLRVPDGLTADRLIAEKIHSGHWYSHIGKSSNLFVNAATWGLMLTGRVVGMDAGITENPAKWLRALVSRLGEPAVRFGVLQAMKLLGQQYVLGRNIVEAIKRGAKENPTGTRFSFDMLGEGARTFEDAKKYFDAYMLAIREIGQRNDADNVYAANGISVKLTALHPRYEFSHQESVLEELVPLVARLAREAKKFNIGFTIDAEEAARLDIGLDVFQALAVDPALEDWDGLGFVLQAYQKRALSVIDWLVALARVSNRRLMVRLVKGAYWDAEIKHAQELGLVDYPVFTRKSHTDLSYQVCAGRLLAEKDTIFPQFATHNAYTVASIIELAGVGGDYEFQRLHGMGDLLYGQLGPVQDRQPPLRVYAPVGSHSDLLPYLVRRLLENGANCSFVNQFLNADVSAASIIGNVEATIHALPGSRHTGIPVPRDIFTAFGELRKSARGIDLDDALAADKLCQAAGETRRFGWRAGPVINGQMCTGKLQPLSCPADTSITVGQYTNATDQDVANALTSADMAQPSWQALGPDARAVILERAADLMEERMALLTGLISYEAGRTLDDSVSEVREAVDFCRYYALQIRRITDQPPDSSSLAQGRGVFVCISPWNFPLAIFVGQVVAALAAGNTVIAKPAEQTPMVAVQAVLIIQEAGVPGDVLHLLIGPGWYLGPLLMADRRVAGVAFTGSTETARRIQDDLVTRGGTLPPLIAETGGQNTMLVDSTALPEQVVDDVVQSAFLSAGQRCSALRVLLIQEEVAESVISMLRGALETLTVGEPWRLSSDIGPVIDKKALQMLRCHIDRMHAEAIFVGSAVIPEGCPEGNYIEPHIFEINSISQLEGEVFGPILHVMRYRACDLDNVLTQINETGFGLTLGIHSRINSFADTVFSKTRVGNTYINRNMVGAVVGVNPFGGQGLSGTGYKAGGPHYLLRFTNLWRSPPIGGVAVKAEPLTAESRSALLLAQKAQWHWNGLTGEQRATKLNNVLTISGVSDLTIPSVLLRCGALLEEASAMFTETTLLPGPTGERNELSLHGRGVFLICASENSFSYAVQHTIAALAAGNAVLLVAETTEDAACVEVIATWVHRFLPEALVAAITTPSQFIALAGQSDIAGIVTKNTHGIAAILAARAGPIIPLLTEPVSDGVQSLALLPYAVEKTKTNNIVATGGNALLLNLTETIA</sequence>
<keyword evidence="5" id="KW-0285">Flavoprotein</keyword>
<evidence type="ECO:0000259" key="7">
    <source>
        <dbReference type="Pfam" id="PF00171"/>
    </source>
</evidence>
<evidence type="ECO:0000256" key="2">
    <source>
        <dbReference type="ARBA" id="ARBA00023002"/>
    </source>
</evidence>
<gene>
    <name evidence="10" type="primary">putA</name>
    <name evidence="10" type="ORF">FKG94_22505</name>
</gene>
<evidence type="ECO:0000313" key="10">
    <source>
        <dbReference type="EMBL" id="TQV69959.1"/>
    </source>
</evidence>
<comment type="pathway">
    <text evidence="1 5">Amino-acid degradation; L-proline degradation into L-glutamate; L-glutamate from L-proline: step 2/2.</text>
</comment>
<dbReference type="PROSITE" id="PS00070">
    <property type="entry name" value="ALDEHYDE_DEHYDR_CYS"/>
    <property type="match status" value="1"/>
</dbReference>
<dbReference type="UniPathway" id="UPA00261">
    <property type="reaction ID" value="UER00373"/>
</dbReference>
<dbReference type="Pfam" id="PF14850">
    <property type="entry name" value="Pro_dh-DNA_bdg"/>
    <property type="match status" value="1"/>
</dbReference>
<dbReference type="Gene3D" id="3.40.605.10">
    <property type="entry name" value="Aldehyde Dehydrogenase, Chain A, domain 1"/>
    <property type="match status" value="1"/>
</dbReference>
<dbReference type="GO" id="GO:0003842">
    <property type="term" value="F:L-glutamate gamma-semialdehyde dehydrogenase activity"/>
    <property type="evidence" value="ECO:0007669"/>
    <property type="project" value="UniProtKB-UniRule"/>
</dbReference>
<dbReference type="EMBL" id="VHSG01000026">
    <property type="protein sequence ID" value="TQV69959.1"/>
    <property type="molecule type" value="Genomic_DNA"/>
</dbReference>
<keyword evidence="11" id="KW-1185">Reference proteome</keyword>
<comment type="caution">
    <text evidence="10">The sequence shown here is derived from an EMBL/GenBank/DDBJ whole genome shotgun (WGS) entry which is preliminary data.</text>
</comment>
<evidence type="ECO:0000256" key="4">
    <source>
        <dbReference type="ARBA" id="ARBA00048142"/>
    </source>
</evidence>
<evidence type="ECO:0000256" key="1">
    <source>
        <dbReference type="ARBA" id="ARBA00004786"/>
    </source>
</evidence>
<evidence type="ECO:0000259" key="8">
    <source>
        <dbReference type="Pfam" id="PF01619"/>
    </source>
</evidence>
<dbReference type="InterPro" id="IPR025703">
    <property type="entry name" value="Bifunct_PutA"/>
</dbReference>
<dbReference type="Proteomes" id="UP000319732">
    <property type="component" value="Unassembled WGS sequence"/>
</dbReference>
<protein>
    <recommendedName>
        <fullName evidence="5">Bifunctional protein PutA</fullName>
    </recommendedName>
    <domain>
        <recommendedName>
            <fullName evidence="5">Proline dehydrogenase</fullName>
            <ecNumber evidence="5">1.5.5.2</ecNumber>
        </recommendedName>
        <alternativeName>
            <fullName evidence="5">Proline oxidase</fullName>
        </alternativeName>
    </domain>
    <domain>
        <recommendedName>
            <fullName evidence="5">Delta-1-pyrroline-5-carboxylate dehydrogenase</fullName>
            <shortName evidence="5">P5C dehydrogenase</shortName>
            <ecNumber evidence="5">1.2.1.88</ecNumber>
        </recommendedName>
        <alternativeName>
            <fullName evidence="5">L-glutamate gamma-semialdehyde dehydrogenase</fullName>
        </alternativeName>
    </domain>
</protein>
<dbReference type="AlphaFoldDB" id="A0A545SYE3"/>
<comment type="cofactor">
    <cofactor evidence="5">
        <name>FAD</name>
        <dbReference type="ChEBI" id="CHEBI:57692"/>
    </cofactor>
</comment>
<dbReference type="GO" id="GO:0003700">
    <property type="term" value="F:DNA-binding transcription factor activity"/>
    <property type="evidence" value="ECO:0007669"/>
    <property type="project" value="InterPro"/>
</dbReference>
<accession>A0A545SYE3</accession>
<feature type="active site" evidence="6">
    <location>
        <position position="827"/>
    </location>
</feature>
<comment type="catalytic activity">
    <reaction evidence="5">
        <text>L-proline + a quinone = (S)-1-pyrroline-5-carboxylate + a quinol + H(+)</text>
        <dbReference type="Rhea" id="RHEA:23784"/>
        <dbReference type="ChEBI" id="CHEBI:15378"/>
        <dbReference type="ChEBI" id="CHEBI:17388"/>
        <dbReference type="ChEBI" id="CHEBI:24646"/>
        <dbReference type="ChEBI" id="CHEBI:60039"/>
        <dbReference type="ChEBI" id="CHEBI:132124"/>
        <dbReference type="EC" id="1.5.5.2"/>
    </reaction>
</comment>
<comment type="pathway">
    <text evidence="5">Amino-acid degradation; L-proline degradation into L-glutamate; L-glutamate from L-proline: step 1/2.</text>
</comment>
<comment type="function">
    <text evidence="5">Oxidizes proline to glutamate for use as a carbon and nitrogen source.</text>
</comment>
<dbReference type="Gene3D" id="3.40.309.10">
    <property type="entry name" value="Aldehyde Dehydrogenase, Chain A, domain 2"/>
    <property type="match status" value="1"/>
</dbReference>
<dbReference type="PIRSF" id="PIRSF000197">
    <property type="entry name" value="Bifunct_PutA"/>
    <property type="match status" value="1"/>
</dbReference>
<keyword evidence="5" id="KW-0642">Proline metabolism</keyword>
<dbReference type="Pfam" id="PF01619">
    <property type="entry name" value="Pro_dh"/>
    <property type="match status" value="1"/>
</dbReference>
<feature type="domain" description="Proline dehydrogenase PutA" evidence="9">
    <location>
        <begin position="63"/>
        <end position="176"/>
    </location>
</feature>
<proteinExistence type="inferred from homology"/>
<dbReference type="InterPro" id="IPR005933">
    <property type="entry name" value="PutA_C"/>
</dbReference>
<dbReference type="InterPro" id="IPR024089">
    <property type="entry name" value="PRODH_PutA_dom_I/II"/>
</dbReference>
<dbReference type="GO" id="GO:0009898">
    <property type="term" value="C:cytoplasmic side of plasma membrane"/>
    <property type="evidence" value="ECO:0007669"/>
    <property type="project" value="TreeGrafter"/>
</dbReference>
<feature type="domain" description="Aldehyde dehydrogenase" evidence="7">
    <location>
        <begin position="570"/>
        <end position="1016"/>
    </location>
</feature>
<name>A0A545SYE3_9GAMM</name>
<dbReference type="OrthoDB" id="5887723at2"/>
<dbReference type="PANTHER" id="PTHR42862:SF1">
    <property type="entry name" value="DELTA-1-PYRROLINE-5-CARBOXYLATE DEHYDROGENASE 2, ISOFORM A-RELATED"/>
    <property type="match status" value="1"/>
</dbReference>
<comment type="catalytic activity">
    <reaction evidence="4 5">
        <text>L-glutamate 5-semialdehyde + NAD(+) + H2O = L-glutamate + NADH + 2 H(+)</text>
        <dbReference type="Rhea" id="RHEA:30235"/>
        <dbReference type="ChEBI" id="CHEBI:15377"/>
        <dbReference type="ChEBI" id="CHEBI:15378"/>
        <dbReference type="ChEBI" id="CHEBI:29985"/>
        <dbReference type="ChEBI" id="CHEBI:57540"/>
        <dbReference type="ChEBI" id="CHEBI:57945"/>
        <dbReference type="ChEBI" id="CHEBI:58066"/>
        <dbReference type="EC" id="1.2.1.88"/>
    </reaction>
</comment>
<keyword evidence="5" id="KW-0238">DNA-binding</keyword>
<reference evidence="10 11" key="1">
    <citation type="submission" date="2019-06" db="EMBL/GenBank/DDBJ databases">
        <title>Whole genome sequence for Cellvibrionaceae sp. R142.</title>
        <authorList>
            <person name="Wang G."/>
        </authorList>
    </citation>
    <scope>NUCLEOTIDE SEQUENCE [LARGE SCALE GENOMIC DNA]</scope>
    <source>
        <strain evidence="10 11">R142</strain>
    </source>
</reference>
<dbReference type="InterPro" id="IPR015590">
    <property type="entry name" value="Aldehyde_DH_dom"/>
</dbReference>
<keyword evidence="5" id="KW-0804">Transcription</keyword>
<dbReference type="GO" id="GO:0004657">
    <property type="term" value="F:proline dehydrogenase activity"/>
    <property type="evidence" value="ECO:0007669"/>
    <property type="project" value="UniProtKB-UniRule"/>
</dbReference>
<dbReference type="SUPFAM" id="SSF81935">
    <property type="entry name" value="N-terminal domain of bifunctional PutA protein"/>
    <property type="match status" value="1"/>
</dbReference>
<feature type="active site" evidence="6">
    <location>
        <position position="793"/>
    </location>
</feature>
<dbReference type="CDD" id="cd07125">
    <property type="entry name" value="ALDH_PutA-P5CDH"/>
    <property type="match status" value="1"/>
</dbReference>
<dbReference type="NCBIfam" id="NF008869">
    <property type="entry name" value="PRK11904.1"/>
    <property type="match status" value="1"/>
</dbReference>
<dbReference type="EC" id="1.2.1.88" evidence="5"/>
<dbReference type="FunFam" id="3.40.309.10:FF:000005">
    <property type="entry name" value="1-pyrroline-5-carboxylate dehydrogenase 1"/>
    <property type="match status" value="1"/>
</dbReference>
<comment type="similarity">
    <text evidence="5">In the N-terminal section; belongs to the proline dehydrogenase family.</text>
</comment>